<proteinExistence type="predicted"/>
<dbReference type="InterPro" id="IPR032675">
    <property type="entry name" value="LRR_dom_sf"/>
</dbReference>
<dbReference type="Pfam" id="PF00560">
    <property type="entry name" value="LRR_1"/>
    <property type="match status" value="2"/>
</dbReference>
<dbReference type="SUPFAM" id="SSF52058">
    <property type="entry name" value="L domain-like"/>
    <property type="match status" value="1"/>
</dbReference>
<keyword evidence="2" id="KW-0677">Repeat</keyword>
<dbReference type="FunFam" id="3.80.10.10:FF:000041">
    <property type="entry name" value="LRR receptor-like serine/threonine-protein kinase ERECTA"/>
    <property type="match status" value="1"/>
</dbReference>
<evidence type="ECO:0000256" key="4">
    <source>
        <dbReference type="ARBA" id="ARBA00022840"/>
    </source>
</evidence>
<evidence type="ECO:0000256" key="6">
    <source>
        <dbReference type="SAM" id="Phobius"/>
    </source>
</evidence>
<dbReference type="PANTHER" id="PTHR48056:SF81">
    <property type="entry name" value="RECEPTOR PROTEIN-TYROSINE KINASE CEPR1"/>
    <property type="match status" value="1"/>
</dbReference>
<dbReference type="GO" id="GO:0005524">
    <property type="term" value="F:ATP binding"/>
    <property type="evidence" value="ECO:0007669"/>
    <property type="project" value="UniProtKB-KW"/>
</dbReference>
<dbReference type="InterPro" id="IPR050647">
    <property type="entry name" value="Plant_LRR-RLKs"/>
</dbReference>
<protein>
    <submittedName>
        <fullName evidence="7">Uncharacterized protein</fullName>
    </submittedName>
</protein>
<dbReference type="AlphaFoldDB" id="A0A9N8HLZ4"/>
<evidence type="ECO:0000256" key="1">
    <source>
        <dbReference type="ARBA" id="ARBA00022614"/>
    </source>
</evidence>
<evidence type="ECO:0000256" key="5">
    <source>
        <dbReference type="SAM" id="MobiDB-lite"/>
    </source>
</evidence>
<evidence type="ECO:0000313" key="7">
    <source>
        <dbReference type="EMBL" id="CAB9517420.1"/>
    </source>
</evidence>
<feature type="region of interest" description="Disordered" evidence="5">
    <location>
        <begin position="237"/>
        <end position="256"/>
    </location>
</feature>
<accession>A0A9N8HLZ4</accession>
<keyword evidence="6" id="KW-1133">Transmembrane helix</keyword>
<feature type="region of interest" description="Disordered" evidence="5">
    <location>
        <begin position="1"/>
        <end position="71"/>
    </location>
</feature>
<name>A0A9N8HLZ4_9STRA</name>
<reference evidence="7" key="1">
    <citation type="submission" date="2020-06" db="EMBL/GenBank/DDBJ databases">
        <authorList>
            <consortium name="Plant Systems Biology data submission"/>
        </authorList>
    </citation>
    <scope>NUCLEOTIDE SEQUENCE</scope>
    <source>
        <strain evidence="7">D6</strain>
    </source>
</reference>
<sequence>MEKEIVEDHEHDAQEETKAMAKAATQEETTGVDHDTNNKVSKMDILDNAKPTATDNVASKPKTLDSTLEKDDILKETLSPAKQEETPGPFDCEAATVAASTVAEPLILLRDGRQRQQVSRPGAYMGAPGEDLQRTTTLNYDLVNAGRDTSRPMEMPRIVHSTVCSGAQLAQANPVEDDDTGNLMHANPVDLEAAQRRQQEQKSQQQFGIAALMWLLLAVAIIVGFVVGTQKQKEPDVISSTETPTAYGSMEPSKVPTSAPTGVLDWLLDNLPEYTLASINDGSETPQWKAWNWLANHQNVTFLPEWRKMQLFALSTFFYAFEGENWNPLIKERWMDERKGECEWFSSGFGVFSFSVYRPIPDSSRVDSCDGHGKFTSLWLSGLHLSAGLTPVVPPEIELLTSLSRFALENIDIAMTLSDMLPTAFYEMSSLTSLIFSRDQLQGSIPTAFYKMTSLVELDLLGNQLTGTIATEFAMLDALVDLRLVVNQFTGQIPSDVGQMTALDQIDLESNELSGPIPTEMGLLSALTRLALHYNLLTGQLPTEIWRLSSLKDLLMGANGLTGQIATEFGQLSFLKKFDLGHNQFKGKIPSEFGLISSMSEVATGLGGIWVERNQLTGQLPTELGQLFSLYRLSFYENELTGQIPANFGSLTNLRTLLGSENFFGGSLPSDIGLSTLLLTLDLSSNHLTGTLPSEIGSISWHTLLLQNNSLTGTLPQELNSSGIANLRLDGNEFSGIVPEHLCSFLWCDYCSTNYTSPVSTCVDLQTFPAWPGRFPPMCLERCTNNIVLNMQLDAQAAAISWGWQEKTSVFGVWNQLEGSSRIPFGQYSLNSFLLDVTPNTAYQLVVSDLFGNGISDDGDSSELEPGMYPGWISLTAANETVLFSFGNDAFSELMVDVLVGPDGSVQITNTTTVLNRCIITDVGLECDD</sequence>
<comment type="caution">
    <text evidence="7">The sequence shown here is derived from an EMBL/GenBank/DDBJ whole genome shotgun (WGS) entry which is preliminary data.</text>
</comment>
<dbReference type="Proteomes" id="UP001153069">
    <property type="component" value="Unassembled WGS sequence"/>
</dbReference>
<dbReference type="OrthoDB" id="69127at2759"/>
<dbReference type="PANTHER" id="PTHR48056">
    <property type="entry name" value="LRR RECEPTOR-LIKE SERINE/THREONINE-PROTEIN KINASE-RELATED"/>
    <property type="match status" value="1"/>
</dbReference>
<feature type="transmembrane region" description="Helical" evidence="6">
    <location>
        <begin position="207"/>
        <end position="227"/>
    </location>
</feature>
<keyword evidence="1" id="KW-0433">Leucine-rich repeat</keyword>
<dbReference type="EMBL" id="CAICTM010000854">
    <property type="protein sequence ID" value="CAB9517420.1"/>
    <property type="molecule type" value="Genomic_DNA"/>
</dbReference>
<feature type="compositionally biased region" description="Basic and acidic residues" evidence="5">
    <location>
        <begin position="1"/>
        <end position="19"/>
    </location>
</feature>
<keyword evidence="4" id="KW-0067">ATP-binding</keyword>
<keyword evidence="3" id="KW-0547">Nucleotide-binding</keyword>
<evidence type="ECO:0000313" key="8">
    <source>
        <dbReference type="Proteomes" id="UP001153069"/>
    </source>
</evidence>
<keyword evidence="6" id="KW-0812">Transmembrane</keyword>
<dbReference type="Gene3D" id="3.80.10.10">
    <property type="entry name" value="Ribonuclease Inhibitor"/>
    <property type="match status" value="2"/>
</dbReference>
<dbReference type="FunFam" id="3.80.10.10:FF:000221">
    <property type="entry name" value="Leucine-rich repeat receptor-like protein kinase PXL1"/>
    <property type="match status" value="1"/>
</dbReference>
<dbReference type="InterPro" id="IPR001611">
    <property type="entry name" value="Leu-rich_rpt"/>
</dbReference>
<keyword evidence="6" id="KW-0472">Membrane</keyword>
<evidence type="ECO:0000256" key="2">
    <source>
        <dbReference type="ARBA" id="ARBA00022737"/>
    </source>
</evidence>
<gene>
    <name evidence="7" type="ORF">SEMRO_855_G211431.1</name>
</gene>
<feature type="compositionally biased region" description="Basic and acidic residues" evidence="5">
    <location>
        <begin position="31"/>
        <end position="47"/>
    </location>
</feature>
<evidence type="ECO:0000256" key="3">
    <source>
        <dbReference type="ARBA" id="ARBA00022741"/>
    </source>
</evidence>
<organism evidence="7 8">
    <name type="scientific">Seminavis robusta</name>
    <dbReference type="NCBI Taxonomy" id="568900"/>
    <lineage>
        <taxon>Eukaryota</taxon>
        <taxon>Sar</taxon>
        <taxon>Stramenopiles</taxon>
        <taxon>Ochrophyta</taxon>
        <taxon>Bacillariophyta</taxon>
        <taxon>Bacillariophyceae</taxon>
        <taxon>Bacillariophycidae</taxon>
        <taxon>Naviculales</taxon>
        <taxon>Naviculaceae</taxon>
        <taxon>Seminavis</taxon>
    </lineage>
</organism>
<keyword evidence="8" id="KW-1185">Reference proteome</keyword>